<accession>A0A7I7TFD2</accession>
<organism evidence="2 3">
    <name type="scientific">Mycolicibacterium helvum</name>
    <dbReference type="NCBI Taxonomy" id="1534349"/>
    <lineage>
        <taxon>Bacteria</taxon>
        <taxon>Bacillati</taxon>
        <taxon>Actinomycetota</taxon>
        <taxon>Actinomycetes</taxon>
        <taxon>Mycobacteriales</taxon>
        <taxon>Mycobacteriaceae</taxon>
        <taxon>Mycolicibacterium</taxon>
    </lineage>
</organism>
<sequence>MGQAETMVKLIRRSTILTAALAPIAALSLVAPAAGSADPLNCQNGQWWDPVANVCQPPVAPVPLNCQNGDWWDPGANVCRPPVSPVPLNCDAGQYWNPITNVCRPLGQY</sequence>
<dbReference type="AlphaFoldDB" id="A0A7I7TFD2"/>
<evidence type="ECO:0008006" key="4">
    <source>
        <dbReference type="Google" id="ProtNLM"/>
    </source>
</evidence>
<proteinExistence type="predicted"/>
<feature type="signal peptide" evidence="1">
    <location>
        <begin position="1"/>
        <end position="33"/>
    </location>
</feature>
<evidence type="ECO:0000256" key="1">
    <source>
        <dbReference type="SAM" id="SignalP"/>
    </source>
</evidence>
<evidence type="ECO:0000313" key="2">
    <source>
        <dbReference type="EMBL" id="BBY66876.1"/>
    </source>
</evidence>
<dbReference type="EMBL" id="AP022596">
    <property type="protein sequence ID" value="BBY66876.1"/>
    <property type="molecule type" value="Genomic_DNA"/>
</dbReference>
<gene>
    <name evidence="2" type="ORF">MHEL_51190</name>
</gene>
<name>A0A7I7TFD2_9MYCO</name>
<dbReference type="Proteomes" id="UP000467148">
    <property type="component" value="Chromosome"/>
</dbReference>
<protein>
    <recommendedName>
        <fullName evidence="4">Chitin-binding protein</fullName>
    </recommendedName>
</protein>
<dbReference type="KEGG" id="mhev:MHEL_51190"/>
<feature type="chain" id="PRO_5038423657" description="Chitin-binding protein" evidence="1">
    <location>
        <begin position="34"/>
        <end position="109"/>
    </location>
</feature>
<evidence type="ECO:0000313" key="3">
    <source>
        <dbReference type="Proteomes" id="UP000467148"/>
    </source>
</evidence>
<reference evidence="2 3" key="1">
    <citation type="journal article" date="2019" name="Emerg. Microbes Infect.">
        <title>Comprehensive subspecies identification of 175 nontuberculous mycobacteria species based on 7547 genomic profiles.</title>
        <authorList>
            <person name="Matsumoto Y."/>
            <person name="Kinjo T."/>
            <person name="Motooka D."/>
            <person name="Nabeya D."/>
            <person name="Jung N."/>
            <person name="Uechi K."/>
            <person name="Horii T."/>
            <person name="Iida T."/>
            <person name="Fujita J."/>
            <person name="Nakamura S."/>
        </authorList>
    </citation>
    <scope>NUCLEOTIDE SEQUENCE [LARGE SCALE GENOMIC DNA]</scope>
    <source>
        <strain evidence="2 3">JCM 30396</strain>
    </source>
</reference>
<keyword evidence="3" id="KW-1185">Reference proteome</keyword>
<keyword evidence="1" id="KW-0732">Signal</keyword>